<proteinExistence type="predicted"/>
<dbReference type="SMART" id="SM00829">
    <property type="entry name" value="PKS_ER"/>
    <property type="match status" value="1"/>
</dbReference>
<dbReference type="InterPro" id="IPR013154">
    <property type="entry name" value="ADH-like_N"/>
</dbReference>
<evidence type="ECO:0000313" key="4">
    <source>
        <dbReference type="Proteomes" id="UP001652660"/>
    </source>
</evidence>
<dbReference type="GeneID" id="140010114"/>
<organism evidence="4 5">
    <name type="scientific">Coffea arabica</name>
    <name type="common">Arabian coffee</name>
    <dbReference type="NCBI Taxonomy" id="13443"/>
    <lineage>
        <taxon>Eukaryota</taxon>
        <taxon>Viridiplantae</taxon>
        <taxon>Streptophyta</taxon>
        <taxon>Embryophyta</taxon>
        <taxon>Tracheophyta</taxon>
        <taxon>Spermatophyta</taxon>
        <taxon>Magnoliopsida</taxon>
        <taxon>eudicotyledons</taxon>
        <taxon>Gunneridae</taxon>
        <taxon>Pentapetalae</taxon>
        <taxon>asterids</taxon>
        <taxon>lamiids</taxon>
        <taxon>Gentianales</taxon>
        <taxon>Rubiaceae</taxon>
        <taxon>Ixoroideae</taxon>
        <taxon>Gardenieae complex</taxon>
        <taxon>Bertiereae - Coffeeae clade</taxon>
        <taxon>Coffeeae</taxon>
        <taxon>Coffea</taxon>
    </lineage>
</organism>
<reference evidence="5 6" key="1">
    <citation type="submission" date="2025-05" db="UniProtKB">
        <authorList>
            <consortium name="RefSeq"/>
        </authorList>
    </citation>
    <scope>IDENTIFICATION</scope>
    <source>
        <tissue evidence="5 6">Leaves</tissue>
    </source>
</reference>
<dbReference type="InterPro" id="IPR036291">
    <property type="entry name" value="NAD(P)-bd_dom_sf"/>
</dbReference>
<dbReference type="InterPro" id="IPR013149">
    <property type="entry name" value="ADH-like_C"/>
</dbReference>
<dbReference type="Gene3D" id="3.40.50.720">
    <property type="entry name" value="NAD(P)-binding Rossmann-like Domain"/>
    <property type="match status" value="1"/>
</dbReference>
<keyword evidence="4" id="KW-1185">Reference proteome</keyword>
<dbReference type="SUPFAM" id="SSF51735">
    <property type="entry name" value="NAD(P)-binding Rossmann-fold domains"/>
    <property type="match status" value="1"/>
</dbReference>
<evidence type="ECO:0000313" key="5">
    <source>
        <dbReference type="RefSeq" id="XP_071912562.1"/>
    </source>
</evidence>
<evidence type="ECO:0000256" key="1">
    <source>
        <dbReference type="ARBA" id="ARBA00022857"/>
    </source>
</evidence>
<dbReference type="SUPFAM" id="SSF50129">
    <property type="entry name" value="GroES-like"/>
    <property type="match status" value="1"/>
</dbReference>
<sequence length="330" mass="35998">MRAIVFRKCGGPEVLELREVDEPIVKPHEVLIKVQAATVNRRDLWRREGRYSPPERKNLLGFECSGSVVEVGIMVKGWTKGNQVCAFLPDGGGYAELVAVSAVHVLPIPKGLNVVKSAALPCAAAIIWLGFFSMNKLNCHDKILIHGGAGGVGSLAIQIAKNLGCTVYATEGSDEKVSFCKKLGADFAINYKTEVFSNCVHKTAKTGVDCILDNMGRKFMEQNLETLAIGGKLIIHEHDGVWPRSLVNFKQLAAKGLQVMGLDLYTLSDTKLAIVLQGVQRDVWPMIAKQDFTPGIDNAVFNFNKAPDAHKHFESNKHIGKILLTPLAGK</sequence>
<dbReference type="InterPro" id="IPR014189">
    <property type="entry name" value="Quinone_OxRdtase_PIG3"/>
</dbReference>
<feature type="domain" description="Enoyl reductase (ER)" evidence="3">
    <location>
        <begin position="10"/>
        <end position="324"/>
    </location>
</feature>
<evidence type="ECO:0000313" key="6">
    <source>
        <dbReference type="RefSeq" id="XP_071915758.1"/>
    </source>
</evidence>
<gene>
    <name evidence="5" type="primary">LOC140010114</name>
    <name evidence="6" type="synonym">LOC140011157</name>
</gene>
<keyword evidence="1" id="KW-0521">NADP</keyword>
<evidence type="ECO:0000259" key="3">
    <source>
        <dbReference type="SMART" id="SM00829"/>
    </source>
</evidence>
<dbReference type="InterPro" id="IPR020843">
    <property type="entry name" value="ER"/>
</dbReference>
<dbReference type="Proteomes" id="UP001652660">
    <property type="component" value="Chromosome 7e"/>
</dbReference>
<dbReference type="Gene3D" id="3.90.180.10">
    <property type="entry name" value="Medium-chain alcohol dehydrogenases, catalytic domain"/>
    <property type="match status" value="1"/>
</dbReference>
<dbReference type="RefSeq" id="XP_071912562.1">
    <property type="nucleotide sequence ID" value="XM_072056461.1"/>
</dbReference>
<keyword evidence="2" id="KW-0560">Oxidoreductase</keyword>
<dbReference type="NCBIfam" id="TIGR02824">
    <property type="entry name" value="quinone_pig3"/>
    <property type="match status" value="1"/>
</dbReference>
<dbReference type="InterPro" id="IPR011032">
    <property type="entry name" value="GroES-like_sf"/>
</dbReference>
<dbReference type="PANTHER" id="PTHR48106:SF8">
    <property type="entry name" value="OS02G0805600 PROTEIN"/>
    <property type="match status" value="1"/>
</dbReference>
<evidence type="ECO:0000256" key="2">
    <source>
        <dbReference type="ARBA" id="ARBA00023002"/>
    </source>
</evidence>
<dbReference type="RefSeq" id="XP_071915758.1">
    <property type="nucleotide sequence ID" value="XM_072059657.1"/>
</dbReference>
<name>A0ABM4UZ60_COFAR</name>
<dbReference type="Pfam" id="PF08240">
    <property type="entry name" value="ADH_N"/>
    <property type="match status" value="1"/>
</dbReference>
<dbReference type="Proteomes" id="UP001652660">
    <property type="component" value="Chromosome 7c"/>
</dbReference>
<accession>A0ABM4UZ60</accession>
<dbReference type="PANTHER" id="PTHR48106">
    <property type="entry name" value="QUINONE OXIDOREDUCTASE PIG3-RELATED"/>
    <property type="match status" value="1"/>
</dbReference>
<dbReference type="Pfam" id="PF00107">
    <property type="entry name" value="ADH_zinc_N"/>
    <property type="match status" value="1"/>
</dbReference>
<protein>
    <recommendedName>
        <fullName evidence="3">Enoyl reductase (ER) domain-containing protein</fullName>
    </recommendedName>
</protein>